<protein>
    <submittedName>
        <fullName evidence="1">Uncharacterized protein</fullName>
    </submittedName>
</protein>
<keyword evidence="2" id="KW-1185">Reference proteome</keyword>
<accession>A0A8S1J698</accession>
<dbReference type="AlphaFoldDB" id="A0A8S1J698"/>
<dbReference type="EMBL" id="CAJHUC010001477">
    <property type="protein sequence ID" value="CAD7701264.1"/>
    <property type="molecule type" value="Genomic_DNA"/>
</dbReference>
<comment type="caution">
    <text evidence="1">The sequence shown here is derived from an EMBL/GenBank/DDBJ whole genome shotgun (WGS) entry which is preliminary data.</text>
</comment>
<gene>
    <name evidence="1" type="ORF">OSTQU699_LOCUS6623</name>
</gene>
<evidence type="ECO:0000313" key="2">
    <source>
        <dbReference type="Proteomes" id="UP000708148"/>
    </source>
</evidence>
<sequence length="112" mass="12151">MPYPHMGMHHTKGQSLTISNVEILGILSCTSANCCSPSRPNRSPVLEVQRHLLLREAVGFVISPSAEMVPIAFCTCSAASSPNGCIPHVQCPCDHFDERPLQQECGKGYSLK</sequence>
<name>A0A8S1J698_9CHLO</name>
<reference evidence="1" key="1">
    <citation type="submission" date="2020-12" db="EMBL/GenBank/DDBJ databases">
        <authorList>
            <person name="Iha C."/>
        </authorList>
    </citation>
    <scope>NUCLEOTIDE SEQUENCE</scope>
</reference>
<dbReference type="Proteomes" id="UP000708148">
    <property type="component" value="Unassembled WGS sequence"/>
</dbReference>
<proteinExistence type="predicted"/>
<organism evidence="1 2">
    <name type="scientific">Ostreobium quekettii</name>
    <dbReference type="NCBI Taxonomy" id="121088"/>
    <lineage>
        <taxon>Eukaryota</taxon>
        <taxon>Viridiplantae</taxon>
        <taxon>Chlorophyta</taxon>
        <taxon>core chlorophytes</taxon>
        <taxon>Ulvophyceae</taxon>
        <taxon>TCBD clade</taxon>
        <taxon>Bryopsidales</taxon>
        <taxon>Ostreobineae</taxon>
        <taxon>Ostreobiaceae</taxon>
        <taxon>Ostreobium</taxon>
    </lineage>
</organism>
<evidence type="ECO:0000313" key="1">
    <source>
        <dbReference type="EMBL" id="CAD7701264.1"/>
    </source>
</evidence>